<protein>
    <submittedName>
        <fullName evidence="1">Uncharacterized protein</fullName>
    </submittedName>
</protein>
<reference evidence="1" key="1">
    <citation type="submission" date="2018-06" db="EMBL/GenBank/DDBJ databases">
        <authorList>
            <person name="Zhirakovskaya E."/>
        </authorList>
    </citation>
    <scope>NUCLEOTIDE SEQUENCE</scope>
</reference>
<dbReference type="AlphaFoldDB" id="A0A3B1D9J1"/>
<gene>
    <name evidence="1" type="ORF">MNBD_UNCLBAC01-476</name>
</gene>
<dbReference type="InterPro" id="IPR018679">
    <property type="entry name" value="DUF2161"/>
</dbReference>
<evidence type="ECO:0000313" key="1">
    <source>
        <dbReference type="EMBL" id="VAX35511.1"/>
    </source>
</evidence>
<name>A0A3B1D9J1_9ZZZZ</name>
<accession>A0A3B1D9J1</accession>
<proteinExistence type="predicted"/>
<sequence length="224" mass="26519">MKEVTMYKPLKKFLEAKGYVVHSEVESIDVMAQKGGEFLIVEMKIQFNLQLVYQLIERLKITDQVYAYVLLGKGGRWPKSYKKMCSVLKRLHCGLITLNQRTKKLIMEFEPAPFVSRKNYVKKKLAIKEFEGRSIDLNQGGSTRELLFTVYKEKAIRIAMYLFEHGASSTRDIKMKLDIVKTADILSKNYHRWFERVSHGVYQLTPEFEFFRLKYQEKINQLWR</sequence>
<organism evidence="1">
    <name type="scientific">hydrothermal vent metagenome</name>
    <dbReference type="NCBI Taxonomy" id="652676"/>
    <lineage>
        <taxon>unclassified sequences</taxon>
        <taxon>metagenomes</taxon>
        <taxon>ecological metagenomes</taxon>
    </lineage>
</organism>
<dbReference type="EMBL" id="UOGJ01000062">
    <property type="protein sequence ID" value="VAX35511.1"/>
    <property type="molecule type" value="Genomic_DNA"/>
</dbReference>
<dbReference type="Pfam" id="PF09929">
    <property type="entry name" value="DUF2161"/>
    <property type="match status" value="1"/>
</dbReference>